<evidence type="ECO:0000256" key="1">
    <source>
        <dbReference type="SAM" id="MobiDB-lite"/>
    </source>
</evidence>
<dbReference type="EMBL" id="BOOB01000057">
    <property type="protein sequence ID" value="GIH36245.1"/>
    <property type="molecule type" value="Genomic_DNA"/>
</dbReference>
<gene>
    <name evidence="2" type="ORF">Mam01_64090</name>
</gene>
<protein>
    <recommendedName>
        <fullName evidence="4">S1 motif domain-containing protein</fullName>
    </recommendedName>
</protein>
<evidence type="ECO:0000313" key="3">
    <source>
        <dbReference type="Proteomes" id="UP000651728"/>
    </source>
</evidence>
<proteinExistence type="predicted"/>
<evidence type="ECO:0008006" key="4">
    <source>
        <dbReference type="Google" id="ProtNLM"/>
    </source>
</evidence>
<organism evidence="2 3">
    <name type="scientific">Microbispora amethystogenes</name>
    <dbReference type="NCBI Taxonomy" id="1427754"/>
    <lineage>
        <taxon>Bacteria</taxon>
        <taxon>Bacillati</taxon>
        <taxon>Actinomycetota</taxon>
        <taxon>Actinomycetes</taxon>
        <taxon>Streptosporangiales</taxon>
        <taxon>Streptosporangiaceae</taxon>
        <taxon>Microbispora</taxon>
    </lineage>
</organism>
<evidence type="ECO:0000313" key="2">
    <source>
        <dbReference type="EMBL" id="GIH36245.1"/>
    </source>
</evidence>
<keyword evidence="3" id="KW-1185">Reference proteome</keyword>
<sequence>MESTRFYGKSGRLWRVRPLLLRGGHLRPRAQDGGHDALRRVDMVQDQDTYGALRRFADRRQRAAAISLIAAGAPVTPVLVDIIDDPALAPSVVTSWESGGSDVLLDRLTEADDLAYLMERGHRWTPAQALRTLVPLGQALDVMASQGFIPIELSPDHLIFNSGSIRLVGIGRHLYRPDLGDIPDVSGMSLFTTLLLGDDYPPSDADASVWRDAQLRVLLRLAGWMVCGLAPALWGPVASWRDLQKYLHYAGFEVPRIRPNMLAQHLVEAADRAEALAAERQVTTAPAVVLYDDQQCAIGGESRFDWLRAHVGKTVYGLVESVEAGVVRARIAAPGETPIYVGVPWRDTYHADGGQYVDLRNCYRQGDRIALTITQVEASTPNGHARPKVSAKVPVGSGAPIRPRHRSRVDLNAESVRLGLLCDHGPGVVSVAAFGGGRRTGVRAALLSGAGWVLVKPEELPRVAAHLAEINPTARYIVVGYASSELAQALDGVRHESVLPNSADAPTQIAGRPALSLPYVLDPELEEFGQRLPNGTGSSFRRRTFPAGWAHEWEASEGEQVNAASRAALAKKLKMHAALFADNTELLVRIGMFLRRPGNLSVDPNRVAVNLQQAATVLGSVPATGKFRRDLTSALLGTSYKDLYRIVTQRLLPVAMKLSAAYDPGLSLGGRGMDENLFDEPGVRRLGLYGRLATALPGHAHKDLAEIVSGLDDDLIVALADIPAPSLQYLVARLRSAELLETLRKHIAGGDLELLNRFTPTAWQLLLEGLRQPELLGVLGLGWTLVVERDQAGVVDGRTLVRLAAETGREPTYIVRALLDTPVKSWPDVLANPRLAQEWLTHYGVLDISGVLKAFPDAQRILPVVGRDALRAAAAGDLDRRVLERLMTFAQQVGILAAEAIVAFLATGLETSQLETVTGPAAVAWCTYRMREGDTLEQAIQRLIQEPDALRIWAVDGRNLDRRVLTDVLGAEPKNLGVSAVEGRQLVRLLEREPGLGDLCARAIFPRQRLRLLQWAAHDPHHRLLHRAVAAALPGLLDEPDLGTALSQILDEHLDYRQVVMARTLNLDRPGRELLRALGPLGPGLDTDVLLTVLELARTEGPGFAAEAAQLEGRRPGAIRLLTRWGAQWLPVLAGGHGARVAVLLARHAPEDDRTSHWLLSSGEDGLQALARHGQRLLRLVRETRPPVVDVRLLSDLLDHNPAHGAAALYHLIVQNGLPRETWGQASRWLAEGKPADEVLLRLWDRAATRLLT</sequence>
<reference evidence="2 3" key="1">
    <citation type="submission" date="2021-01" db="EMBL/GenBank/DDBJ databases">
        <title>Whole genome shotgun sequence of Microbispora amethystogenes NBRC 101907.</title>
        <authorList>
            <person name="Komaki H."/>
            <person name="Tamura T."/>
        </authorList>
    </citation>
    <scope>NUCLEOTIDE SEQUENCE [LARGE SCALE GENOMIC DNA]</scope>
    <source>
        <strain evidence="2 3">NBRC 101907</strain>
    </source>
</reference>
<dbReference type="RefSeq" id="WP_204288882.1">
    <property type="nucleotide sequence ID" value="NZ_BAABEJ010000021.1"/>
</dbReference>
<accession>A0ABQ4FN48</accession>
<comment type="caution">
    <text evidence="2">The sequence shown here is derived from an EMBL/GenBank/DDBJ whole genome shotgun (WGS) entry which is preliminary data.</text>
</comment>
<feature type="region of interest" description="Disordered" evidence="1">
    <location>
        <begin position="380"/>
        <end position="402"/>
    </location>
</feature>
<name>A0ABQ4FN48_9ACTN</name>
<dbReference type="Proteomes" id="UP000651728">
    <property type="component" value="Unassembled WGS sequence"/>
</dbReference>